<protein>
    <recommendedName>
        <fullName evidence="4">phosphoribosylamine--glycine ligase</fullName>
        <ecNumber evidence="4">6.3.4.13</ecNumber>
    </recommendedName>
    <alternativeName>
        <fullName evidence="10">Glycinamide ribonucleotide synthetase</fullName>
    </alternativeName>
    <alternativeName>
        <fullName evidence="11">Phosphoribosylglycinamide synthetase</fullName>
    </alternativeName>
</protein>
<feature type="domain" description="ATP-grasp" evidence="13">
    <location>
        <begin position="104"/>
        <end position="307"/>
    </location>
</feature>
<comment type="pathway">
    <text evidence="3">Purine metabolism; IMP biosynthesis via de novo pathway; N(1)-(5-phospho-D-ribosyl)glycinamide from 5-phospho-alpha-D-ribose 1-diphosphate: step 2/2.</text>
</comment>
<sequence>MEREALVVGGGAREHALVWGLKKSGCDVYSTPGNAGICQDATCFPSQGPDDVIAYFGTRRPLTVIGPEAPLAAGWSDALRAAGFPVVGPSAKAARLESSKRLAKEVMRQYDIPTAGARAAHHPEELWTMIAESRHWPMVLKQSGLAQGKGVVVAPDPEHAREVLNVWSSQDIWRDGVLFEEFLSGWELSVQVVTNGRQYVWLPTARDYKRLTPEAQSPNTGGMGAVAPIPLDAALTGEINRMILDPIMTYLSEGDLLYRGVLYAGLMITAEGPKVLEFNVRLGDPETQVVVPLVDVDWWDFWYRVSQGDVPALPEPRQAAVAVVMAARGYPVHPQRGMRIVLGPEAEDTQVFHAGTGRDGDGFVSQGGRVLTVSGWAKTLPEARAKAYQRVSQIDFPDSYIRPDIGEL</sequence>
<dbReference type="SUPFAM" id="SSF56059">
    <property type="entry name" value="Glutathione synthetase ATP-binding domain-like"/>
    <property type="match status" value="1"/>
</dbReference>
<evidence type="ECO:0000256" key="10">
    <source>
        <dbReference type="ARBA" id="ARBA00042242"/>
    </source>
</evidence>
<evidence type="ECO:0000256" key="5">
    <source>
        <dbReference type="ARBA" id="ARBA00022598"/>
    </source>
</evidence>
<dbReference type="Proteomes" id="UP000533476">
    <property type="component" value="Unassembled WGS sequence"/>
</dbReference>
<organism evidence="14 15">
    <name type="scientific">Sulfobacillus harzensis</name>
    <dbReference type="NCBI Taxonomy" id="2729629"/>
    <lineage>
        <taxon>Bacteria</taxon>
        <taxon>Bacillati</taxon>
        <taxon>Bacillota</taxon>
        <taxon>Clostridia</taxon>
        <taxon>Eubacteriales</taxon>
        <taxon>Clostridiales Family XVII. Incertae Sedis</taxon>
        <taxon>Sulfobacillus</taxon>
    </lineage>
</organism>
<dbReference type="GO" id="GO:0005524">
    <property type="term" value="F:ATP binding"/>
    <property type="evidence" value="ECO:0007669"/>
    <property type="project" value="UniProtKB-UniRule"/>
</dbReference>
<keyword evidence="15" id="KW-1185">Reference proteome</keyword>
<dbReference type="Gene3D" id="3.90.600.10">
    <property type="entry name" value="Phosphoribosylglycinamide synthetase, C-terminal domain"/>
    <property type="match status" value="1"/>
</dbReference>
<evidence type="ECO:0000256" key="2">
    <source>
        <dbReference type="ARBA" id="ARBA00001946"/>
    </source>
</evidence>
<dbReference type="NCBIfam" id="TIGR00877">
    <property type="entry name" value="purD"/>
    <property type="match status" value="1"/>
</dbReference>
<reference evidence="14 15" key="1">
    <citation type="submission" date="2020-04" db="EMBL/GenBank/DDBJ databases">
        <authorList>
            <person name="Zhang R."/>
            <person name="Schippers A."/>
        </authorList>
    </citation>
    <scope>NUCLEOTIDE SEQUENCE [LARGE SCALE GENOMIC DNA]</scope>
    <source>
        <strain evidence="14 15">DSM 109850</strain>
    </source>
</reference>
<keyword evidence="7" id="KW-0658">Purine biosynthesis</keyword>
<dbReference type="GO" id="GO:0046872">
    <property type="term" value="F:metal ion binding"/>
    <property type="evidence" value="ECO:0007669"/>
    <property type="project" value="InterPro"/>
</dbReference>
<dbReference type="SUPFAM" id="SSF52440">
    <property type="entry name" value="PreATP-grasp domain"/>
    <property type="match status" value="1"/>
</dbReference>
<dbReference type="EC" id="6.3.4.13" evidence="4"/>
<dbReference type="InterPro" id="IPR020559">
    <property type="entry name" value="PRibGlycinamide_synth_CS"/>
</dbReference>
<dbReference type="InterPro" id="IPR020560">
    <property type="entry name" value="PRibGlycinamide_synth_C-dom"/>
</dbReference>
<evidence type="ECO:0000256" key="8">
    <source>
        <dbReference type="ARBA" id="ARBA00022840"/>
    </source>
</evidence>
<proteinExistence type="inferred from homology"/>
<dbReference type="Gene3D" id="3.30.1490.20">
    <property type="entry name" value="ATP-grasp fold, A domain"/>
    <property type="match status" value="1"/>
</dbReference>
<dbReference type="Pfam" id="PF01071">
    <property type="entry name" value="GARS_A"/>
    <property type="match status" value="1"/>
</dbReference>
<dbReference type="Gene3D" id="3.40.50.20">
    <property type="match status" value="1"/>
</dbReference>
<comment type="caution">
    <text evidence="14">The sequence shown here is derived from an EMBL/GenBank/DDBJ whole genome shotgun (WGS) entry which is preliminary data.</text>
</comment>
<name>A0A7Y0L533_9FIRM</name>
<dbReference type="InterPro" id="IPR020562">
    <property type="entry name" value="PRibGlycinamide_synth_N"/>
</dbReference>
<dbReference type="SMART" id="SM01210">
    <property type="entry name" value="GARS_C"/>
    <property type="match status" value="1"/>
</dbReference>
<dbReference type="InterPro" id="IPR016185">
    <property type="entry name" value="PreATP-grasp_dom_sf"/>
</dbReference>
<evidence type="ECO:0000259" key="13">
    <source>
        <dbReference type="PROSITE" id="PS50975"/>
    </source>
</evidence>
<dbReference type="InterPro" id="IPR011054">
    <property type="entry name" value="Rudment_hybrid_motif"/>
</dbReference>
<dbReference type="InterPro" id="IPR020561">
    <property type="entry name" value="PRibGlycinamid_synth_ATP-grasp"/>
</dbReference>
<dbReference type="Pfam" id="PF02844">
    <property type="entry name" value="GARS_N"/>
    <property type="match status" value="1"/>
</dbReference>
<dbReference type="SUPFAM" id="SSF51246">
    <property type="entry name" value="Rudiment single hybrid motif"/>
    <property type="match status" value="1"/>
</dbReference>
<evidence type="ECO:0000256" key="4">
    <source>
        <dbReference type="ARBA" id="ARBA00013255"/>
    </source>
</evidence>
<evidence type="ECO:0000256" key="9">
    <source>
        <dbReference type="ARBA" id="ARBA00038345"/>
    </source>
</evidence>
<evidence type="ECO:0000256" key="7">
    <source>
        <dbReference type="ARBA" id="ARBA00022755"/>
    </source>
</evidence>
<dbReference type="AlphaFoldDB" id="A0A7Y0L533"/>
<dbReference type="Pfam" id="PF02843">
    <property type="entry name" value="GARS_C"/>
    <property type="match status" value="1"/>
</dbReference>
<accession>A0A7Y0L533</accession>
<dbReference type="RefSeq" id="WP_169099074.1">
    <property type="nucleotide sequence ID" value="NZ_JABBVZ010000026.1"/>
</dbReference>
<comment type="cofactor">
    <cofactor evidence="1">
        <name>Mn(2+)</name>
        <dbReference type="ChEBI" id="CHEBI:29035"/>
    </cofactor>
</comment>
<dbReference type="InterPro" id="IPR011761">
    <property type="entry name" value="ATP-grasp"/>
</dbReference>
<evidence type="ECO:0000256" key="1">
    <source>
        <dbReference type="ARBA" id="ARBA00001936"/>
    </source>
</evidence>
<evidence type="ECO:0000313" key="14">
    <source>
        <dbReference type="EMBL" id="NMP22605.1"/>
    </source>
</evidence>
<comment type="similarity">
    <text evidence="9">Belongs to the GARS family.</text>
</comment>
<dbReference type="GO" id="GO:0006189">
    <property type="term" value="P:'de novo' IMP biosynthetic process"/>
    <property type="evidence" value="ECO:0007669"/>
    <property type="project" value="UniProtKB-UniPathway"/>
</dbReference>
<evidence type="ECO:0000313" key="15">
    <source>
        <dbReference type="Proteomes" id="UP000533476"/>
    </source>
</evidence>
<evidence type="ECO:0000256" key="11">
    <source>
        <dbReference type="ARBA" id="ARBA00042864"/>
    </source>
</evidence>
<dbReference type="PANTHER" id="PTHR43472">
    <property type="entry name" value="PHOSPHORIBOSYLAMINE--GLYCINE LIGASE"/>
    <property type="match status" value="1"/>
</dbReference>
<comment type="cofactor">
    <cofactor evidence="2">
        <name>Mg(2+)</name>
        <dbReference type="ChEBI" id="CHEBI:18420"/>
    </cofactor>
</comment>
<keyword evidence="6 12" id="KW-0547">Nucleotide-binding</keyword>
<dbReference type="InterPro" id="IPR000115">
    <property type="entry name" value="PRibGlycinamide_synth"/>
</dbReference>
<dbReference type="Gene3D" id="3.30.470.20">
    <property type="entry name" value="ATP-grasp fold, B domain"/>
    <property type="match status" value="1"/>
</dbReference>
<keyword evidence="8 12" id="KW-0067">ATP-binding</keyword>
<dbReference type="PANTHER" id="PTHR43472:SF1">
    <property type="entry name" value="PHOSPHORIBOSYLAMINE--GLYCINE LIGASE, CHLOROPLASTIC"/>
    <property type="match status" value="1"/>
</dbReference>
<dbReference type="PROSITE" id="PS50975">
    <property type="entry name" value="ATP_GRASP"/>
    <property type="match status" value="1"/>
</dbReference>
<keyword evidence="5 14" id="KW-0436">Ligase</keyword>
<dbReference type="InterPro" id="IPR013815">
    <property type="entry name" value="ATP_grasp_subdomain_1"/>
</dbReference>
<evidence type="ECO:0000256" key="3">
    <source>
        <dbReference type="ARBA" id="ARBA00005174"/>
    </source>
</evidence>
<dbReference type="InterPro" id="IPR037123">
    <property type="entry name" value="PRibGlycinamide_synth_C_sf"/>
</dbReference>
<dbReference type="SMART" id="SM01209">
    <property type="entry name" value="GARS_A"/>
    <property type="match status" value="1"/>
</dbReference>
<dbReference type="EMBL" id="JABBVZ010000026">
    <property type="protein sequence ID" value="NMP22605.1"/>
    <property type="molecule type" value="Genomic_DNA"/>
</dbReference>
<dbReference type="PROSITE" id="PS00184">
    <property type="entry name" value="GARS"/>
    <property type="match status" value="1"/>
</dbReference>
<gene>
    <name evidence="14" type="primary">purD</name>
    <name evidence="14" type="ORF">HIJ39_09605</name>
</gene>
<dbReference type="GO" id="GO:0004637">
    <property type="term" value="F:phosphoribosylamine-glycine ligase activity"/>
    <property type="evidence" value="ECO:0007669"/>
    <property type="project" value="UniProtKB-EC"/>
</dbReference>
<evidence type="ECO:0000256" key="12">
    <source>
        <dbReference type="PROSITE-ProRule" id="PRU00409"/>
    </source>
</evidence>
<dbReference type="UniPathway" id="UPA00074">
    <property type="reaction ID" value="UER00125"/>
</dbReference>
<dbReference type="GO" id="GO:0009113">
    <property type="term" value="P:purine nucleobase biosynthetic process"/>
    <property type="evidence" value="ECO:0007669"/>
    <property type="project" value="InterPro"/>
</dbReference>
<evidence type="ECO:0000256" key="6">
    <source>
        <dbReference type="ARBA" id="ARBA00022741"/>
    </source>
</evidence>